<reference evidence="1" key="1">
    <citation type="submission" date="2019-11" db="EMBL/GenBank/DDBJ databases">
        <authorList>
            <person name="Feng L."/>
        </authorList>
    </citation>
    <scope>NUCLEOTIDE SEQUENCE</scope>
    <source>
        <strain evidence="1">FplautiiLFYP42</strain>
    </source>
</reference>
<accession>A0A6N3DH96</accession>
<name>A0A6N3DH96_FLAPL</name>
<dbReference type="EMBL" id="CACRUB010000031">
    <property type="protein sequence ID" value="VYU26459.1"/>
    <property type="molecule type" value="Genomic_DNA"/>
</dbReference>
<gene>
    <name evidence="1" type="ORF">FPLFYP42_01755</name>
</gene>
<dbReference type="RefSeq" id="WP_156621424.1">
    <property type="nucleotide sequence ID" value="NZ_CACRUB010000031.1"/>
</dbReference>
<dbReference type="AlphaFoldDB" id="A0A6N3DH96"/>
<sequence>MSILTNVFYGTHNPMDQFGNNTTPEYEKLFKELSVLQSQLREMGVPDKLIGKLESTENAIMALEMERMFRFAVAYGAHLQRELILR</sequence>
<protein>
    <submittedName>
        <fullName evidence="1">Uncharacterized protein</fullName>
    </submittedName>
</protein>
<proteinExistence type="predicted"/>
<organism evidence="1">
    <name type="scientific">Flavonifractor plautii</name>
    <name type="common">Fusobacterium plautii</name>
    <dbReference type="NCBI Taxonomy" id="292800"/>
    <lineage>
        <taxon>Bacteria</taxon>
        <taxon>Bacillati</taxon>
        <taxon>Bacillota</taxon>
        <taxon>Clostridia</taxon>
        <taxon>Eubacteriales</taxon>
        <taxon>Oscillospiraceae</taxon>
        <taxon>Flavonifractor</taxon>
    </lineage>
</organism>
<evidence type="ECO:0000313" key="1">
    <source>
        <dbReference type="EMBL" id="VYU26459.1"/>
    </source>
</evidence>